<keyword evidence="1 2" id="KW-0784">Thiamine biosynthesis</keyword>
<keyword evidence="6" id="KW-1185">Reference proteome</keyword>
<comment type="catalytic activity">
    <reaction evidence="2">
        <text>thiamine phosphate + ATP = thiamine diphosphate + ADP</text>
        <dbReference type="Rhea" id="RHEA:15913"/>
        <dbReference type="ChEBI" id="CHEBI:30616"/>
        <dbReference type="ChEBI" id="CHEBI:37575"/>
        <dbReference type="ChEBI" id="CHEBI:58937"/>
        <dbReference type="ChEBI" id="CHEBI:456216"/>
        <dbReference type="EC" id="2.7.4.16"/>
    </reaction>
</comment>
<comment type="miscellaneous">
    <text evidence="2">Reaction mechanism of ThiL seems to utilize a direct, inline transfer of the gamma-phosphate of ATP to TMP rather than a phosphorylated enzyme intermediate.</text>
</comment>
<dbReference type="HOGENOM" id="CLU_046964_3_0_5"/>
<dbReference type="KEGG" id="rpm:RSPPHO_00911"/>
<keyword evidence="2" id="KW-0479">Metal-binding</keyword>
<comment type="caution">
    <text evidence="2">Lacks conserved residue(s) required for the propagation of feature annotation.</text>
</comment>
<proteinExistence type="inferred from homology"/>
<dbReference type="PANTHER" id="PTHR30270:SF0">
    <property type="entry name" value="THIAMINE-MONOPHOSPHATE KINASE"/>
    <property type="match status" value="1"/>
</dbReference>
<feature type="binding site" evidence="2">
    <location>
        <position position="217"/>
    </location>
    <ligand>
        <name>ATP</name>
        <dbReference type="ChEBI" id="CHEBI:30616"/>
    </ligand>
</feature>
<feature type="binding site" evidence="2">
    <location>
        <position position="75"/>
    </location>
    <ligand>
        <name>Mg(2+)</name>
        <dbReference type="ChEBI" id="CHEBI:18420"/>
        <label>4</label>
    </ligand>
</feature>
<comment type="function">
    <text evidence="2">Catalyzes the ATP-dependent phosphorylation of thiamine-monophosphate (TMP) to form thiamine-pyrophosphate (TPP), the active form of vitamin B1.</text>
</comment>
<comment type="pathway">
    <text evidence="2">Cofactor biosynthesis; thiamine diphosphate biosynthesis; thiamine diphosphate from thiamine phosphate: step 1/1.</text>
</comment>
<feature type="binding site" evidence="2">
    <location>
        <position position="218"/>
    </location>
    <ligand>
        <name>Mg(2+)</name>
        <dbReference type="ChEBI" id="CHEBI:18420"/>
        <label>5</label>
    </ligand>
</feature>
<dbReference type="eggNOG" id="COG0611">
    <property type="taxonomic scope" value="Bacteria"/>
</dbReference>
<keyword evidence="2 5" id="KW-0418">Kinase</keyword>
<evidence type="ECO:0000256" key="2">
    <source>
        <dbReference type="HAMAP-Rule" id="MF_02128"/>
    </source>
</evidence>
<accession>H6SRK8</accession>
<feature type="binding site" evidence="2">
    <location>
        <position position="47"/>
    </location>
    <ligand>
        <name>Mg(2+)</name>
        <dbReference type="ChEBI" id="CHEBI:18420"/>
        <label>1</label>
    </ligand>
</feature>
<sequence length="328" mass="33577">MTRRGEFALIRDLFAPLARVRPEALGLEDDAALLAVQGLGGLAVSADAIVAGVHFLPDDPPGSIAAKALRVNLSDMAAMGARPVGVLLTMALPAGLDDAWLESFARGLGEDLAAFEIALLGGDTVATPGPLTVSVTILGDVVPERALRRAGARVGDDLWVSGTLGDGTLGLRVARGGAMGLPWPLQEALRERYRRPVPRVALGQALVGVASAAMDISDGLCADAWHMARASGVGLRIEAPVLPVSEGAATLIADDPALFVEVLAGGDDYELLFTAPADQRDAVAAGAAACGTLVTRIGRVEAGEAAVVVVDAQGEPLALERTGWAHDA</sequence>
<keyword evidence="2" id="KW-0067">ATP-binding</keyword>
<feature type="binding site" evidence="2">
    <location>
        <position position="30"/>
    </location>
    <ligand>
        <name>Mg(2+)</name>
        <dbReference type="ChEBI" id="CHEBI:18420"/>
        <label>3</label>
    </ligand>
</feature>
<feature type="domain" description="PurM-like C-terminal" evidence="4">
    <location>
        <begin position="153"/>
        <end position="310"/>
    </location>
</feature>
<keyword evidence="2" id="KW-0460">Magnesium</keyword>
<dbReference type="GO" id="GO:0009229">
    <property type="term" value="P:thiamine diphosphate biosynthetic process"/>
    <property type="evidence" value="ECO:0007669"/>
    <property type="project" value="UniProtKB-UniRule"/>
</dbReference>
<organism evidence="5 6">
    <name type="scientific">Pararhodospirillum photometricum DSM 122</name>
    <dbReference type="NCBI Taxonomy" id="1150469"/>
    <lineage>
        <taxon>Bacteria</taxon>
        <taxon>Pseudomonadati</taxon>
        <taxon>Pseudomonadota</taxon>
        <taxon>Alphaproteobacteria</taxon>
        <taxon>Rhodospirillales</taxon>
        <taxon>Rhodospirillaceae</taxon>
        <taxon>Pararhodospirillum</taxon>
    </lineage>
</organism>
<dbReference type="PATRIC" id="fig|1150469.3.peg.1046"/>
<gene>
    <name evidence="2" type="primary">thiL</name>
    <name evidence="5" type="ORF">RSPPHO_00911</name>
</gene>
<reference evidence="5 6" key="1">
    <citation type="submission" date="2012-02" db="EMBL/GenBank/DDBJ databases">
        <title>Shotgun genome sequence of Phaeospirillum photometricum DSM 122.</title>
        <authorList>
            <person name="Duquesne K."/>
            <person name="Sturgis J."/>
        </authorList>
    </citation>
    <scope>NUCLEOTIDE SEQUENCE [LARGE SCALE GENOMIC DNA]</scope>
    <source>
        <strain evidence="6">DSM122</strain>
    </source>
</reference>
<feature type="binding site" evidence="2">
    <location>
        <position position="324"/>
    </location>
    <ligand>
        <name>substrate</name>
    </ligand>
</feature>
<evidence type="ECO:0000313" key="5">
    <source>
        <dbReference type="EMBL" id="CCG07537.1"/>
    </source>
</evidence>
<dbReference type="AlphaFoldDB" id="H6SRK8"/>
<dbReference type="EMBL" id="HE663493">
    <property type="protein sequence ID" value="CCG07537.1"/>
    <property type="molecule type" value="Genomic_DNA"/>
</dbReference>
<feature type="binding site" evidence="2">
    <location>
        <begin position="122"/>
        <end position="123"/>
    </location>
    <ligand>
        <name>ATP</name>
        <dbReference type="ChEBI" id="CHEBI:30616"/>
    </ligand>
</feature>
<dbReference type="InterPro" id="IPR036676">
    <property type="entry name" value="PurM-like_C_sf"/>
</dbReference>
<evidence type="ECO:0000259" key="4">
    <source>
        <dbReference type="Pfam" id="PF02769"/>
    </source>
</evidence>
<dbReference type="PIRSF" id="PIRSF005303">
    <property type="entry name" value="Thiam_monoph_kin"/>
    <property type="match status" value="1"/>
</dbReference>
<feature type="binding site" evidence="2">
    <location>
        <position position="215"/>
    </location>
    <ligand>
        <name>Mg(2+)</name>
        <dbReference type="ChEBI" id="CHEBI:18420"/>
        <label>3</label>
    </ligand>
</feature>
<feature type="binding site" evidence="2">
    <location>
        <position position="75"/>
    </location>
    <ligand>
        <name>Mg(2+)</name>
        <dbReference type="ChEBI" id="CHEBI:18420"/>
        <label>3</label>
    </ligand>
</feature>
<dbReference type="SUPFAM" id="SSF55326">
    <property type="entry name" value="PurM N-terminal domain-like"/>
    <property type="match status" value="1"/>
</dbReference>
<comment type="similarity">
    <text evidence="2">Belongs to the thiamine-monophosphate kinase family.</text>
</comment>
<dbReference type="GO" id="GO:0000287">
    <property type="term" value="F:magnesium ion binding"/>
    <property type="evidence" value="ECO:0007669"/>
    <property type="project" value="UniProtKB-UniRule"/>
</dbReference>
<dbReference type="GO" id="GO:0009030">
    <property type="term" value="F:thiamine-phosphate kinase activity"/>
    <property type="evidence" value="ECO:0007669"/>
    <property type="project" value="UniProtKB-UniRule"/>
</dbReference>
<dbReference type="InterPro" id="IPR006283">
    <property type="entry name" value="ThiL-like"/>
</dbReference>
<dbReference type="NCBIfam" id="TIGR01379">
    <property type="entry name" value="thiL"/>
    <property type="match status" value="1"/>
</dbReference>
<dbReference type="Gene3D" id="3.90.650.10">
    <property type="entry name" value="PurM-like C-terminal domain"/>
    <property type="match status" value="1"/>
</dbReference>
<dbReference type="Pfam" id="PF00586">
    <property type="entry name" value="AIRS"/>
    <property type="match status" value="1"/>
</dbReference>
<dbReference type="PANTHER" id="PTHR30270">
    <property type="entry name" value="THIAMINE-MONOPHOSPHATE KINASE"/>
    <property type="match status" value="1"/>
</dbReference>
<dbReference type="UniPathway" id="UPA00060">
    <property type="reaction ID" value="UER00142"/>
</dbReference>
<feature type="binding site" evidence="2">
    <location>
        <position position="123"/>
    </location>
    <ligand>
        <name>Mg(2+)</name>
        <dbReference type="ChEBI" id="CHEBI:18420"/>
        <label>1</label>
    </ligand>
</feature>
<dbReference type="InterPro" id="IPR010918">
    <property type="entry name" value="PurM-like_C_dom"/>
</dbReference>
<dbReference type="OrthoDB" id="9802811at2"/>
<dbReference type="CDD" id="cd02194">
    <property type="entry name" value="ThiL"/>
    <property type="match status" value="1"/>
</dbReference>
<dbReference type="Gene3D" id="3.30.1330.10">
    <property type="entry name" value="PurM-like, N-terminal domain"/>
    <property type="match status" value="1"/>
</dbReference>
<dbReference type="Proteomes" id="UP000033220">
    <property type="component" value="Chromosome DSM 122"/>
</dbReference>
<dbReference type="EC" id="2.7.4.16" evidence="2"/>
<dbReference type="RefSeq" id="WP_014414177.1">
    <property type="nucleotide sequence ID" value="NC_017059.1"/>
</dbReference>
<keyword evidence="2 5" id="KW-0808">Transferase</keyword>
<name>H6SRK8_PARPM</name>
<feature type="domain" description="PurM-like N-terminal" evidence="3">
    <location>
        <begin position="29"/>
        <end position="140"/>
    </location>
</feature>
<evidence type="ECO:0000313" key="6">
    <source>
        <dbReference type="Proteomes" id="UP000033220"/>
    </source>
</evidence>
<feature type="binding site" evidence="2">
    <location>
        <position position="75"/>
    </location>
    <ligand>
        <name>Mg(2+)</name>
        <dbReference type="ChEBI" id="CHEBI:18420"/>
        <label>2</label>
    </ligand>
</feature>
<evidence type="ECO:0000259" key="3">
    <source>
        <dbReference type="Pfam" id="PF00586"/>
    </source>
</evidence>
<feature type="binding site" evidence="2">
    <location>
        <position position="45"/>
    </location>
    <ligand>
        <name>Mg(2+)</name>
        <dbReference type="ChEBI" id="CHEBI:18420"/>
        <label>4</label>
    </ligand>
</feature>
<dbReference type="GO" id="GO:0009228">
    <property type="term" value="P:thiamine biosynthetic process"/>
    <property type="evidence" value="ECO:0007669"/>
    <property type="project" value="UniProtKB-KW"/>
</dbReference>
<dbReference type="GO" id="GO:0005524">
    <property type="term" value="F:ATP binding"/>
    <property type="evidence" value="ECO:0007669"/>
    <property type="project" value="UniProtKB-UniRule"/>
</dbReference>
<dbReference type="SUPFAM" id="SSF56042">
    <property type="entry name" value="PurM C-terminal domain-like"/>
    <property type="match status" value="1"/>
</dbReference>
<protein>
    <recommendedName>
        <fullName evidence="2">Thiamine-monophosphate kinase</fullName>
        <shortName evidence="2">TMP kinase</shortName>
        <shortName evidence="2">Thiamine-phosphate kinase</shortName>
        <ecNumber evidence="2">2.7.4.16</ecNumber>
    </recommendedName>
</protein>
<dbReference type="InterPro" id="IPR016188">
    <property type="entry name" value="PurM-like_N"/>
</dbReference>
<dbReference type="STRING" id="1150469.RSPPHO_00911"/>
<feature type="binding site" evidence="2">
    <location>
        <position position="267"/>
    </location>
    <ligand>
        <name>substrate</name>
    </ligand>
</feature>
<feature type="binding site" evidence="2">
    <location>
        <position position="47"/>
    </location>
    <ligand>
        <name>Mg(2+)</name>
        <dbReference type="ChEBI" id="CHEBI:18420"/>
        <label>2</label>
    </ligand>
</feature>
<dbReference type="Pfam" id="PF02769">
    <property type="entry name" value="AIRS_C"/>
    <property type="match status" value="1"/>
</dbReference>
<keyword evidence="2" id="KW-0547">Nucleotide-binding</keyword>
<evidence type="ECO:0000256" key="1">
    <source>
        <dbReference type="ARBA" id="ARBA00022977"/>
    </source>
</evidence>
<feature type="binding site" evidence="2">
    <location>
        <position position="30"/>
    </location>
    <ligand>
        <name>Mg(2+)</name>
        <dbReference type="ChEBI" id="CHEBI:18420"/>
        <label>4</label>
    </ligand>
</feature>
<dbReference type="HAMAP" id="MF_02128">
    <property type="entry name" value="TMP_kinase"/>
    <property type="match status" value="1"/>
</dbReference>
<feature type="binding site" evidence="2">
    <location>
        <position position="149"/>
    </location>
    <ligand>
        <name>ATP</name>
        <dbReference type="ChEBI" id="CHEBI:30616"/>
    </ligand>
</feature>
<dbReference type="InterPro" id="IPR036921">
    <property type="entry name" value="PurM-like_N_sf"/>
</dbReference>
<feature type="binding site" evidence="2">
    <location>
        <position position="54"/>
    </location>
    <ligand>
        <name>substrate</name>
    </ligand>
</feature>